<feature type="signal peptide" evidence="1">
    <location>
        <begin position="1"/>
        <end position="23"/>
    </location>
</feature>
<organism evidence="3 4">
    <name type="scientific">Kwoniella shandongensis</name>
    <dbReference type="NCBI Taxonomy" id="1734106"/>
    <lineage>
        <taxon>Eukaryota</taxon>
        <taxon>Fungi</taxon>
        <taxon>Dikarya</taxon>
        <taxon>Basidiomycota</taxon>
        <taxon>Agaricomycotina</taxon>
        <taxon>Tremellomycetes</taxon>
        <taxon>Tremellales</taxon>
        <taxon>Cryptococcaceae</taxon>
        <taxon>Kwoniella</taxon>
    </lineage>
</organism>
<dbReference type="Pfam" id="PF00652">
    <property type="entry name" value="Ricin_B_lectin"/>
    <property type="match status" value="2"/>
</dbReference>
<dbReference type="GeneID" id="43589147"/>
<dbReference type="Gene3D" id="2.80.10.50">
    <property type="match status" value="2"/>
</dbReference>
<reference evidence="3" key="1">
    <citation type="submission" date="2017-08" db="EMBL/GenBank/DDBJ databases">
        <authorList>
            <person name="Cuomo C."/>
            <person name="Billmyre B."/>
            <person name="Heitman J."/>
        </authorList>
    </citation>
    <scope>NUCLEOTIDE SEQUENCE</scope>
    <source>
        <strain evidence="3">CBS 12478</strain>
    </source>
</reference>
<dbReference type="InterPro" id="IPR000772">
    <property type="entry name" value="Ricin_B_lectin"/>
</dbReference>
<dbReference type="SUPFAM" id="SSF50370">
    <property type="entry name" value="Ricin B-like lectins"/>
    <property type="match status" value="2"/>
</dbReference>
<sequence>MIKMNVFFTYIVLLISSLQYALAAPTSLSKRYTSVKLKSFRTGQCLSPIGRVLADGVPVGTIDCSQARSWDISPGSGSVLISGTNYALDAGDGRTNNEKLKIWTSYPGLFQQTWYLTNDDRIAITGGNQCLDQGDDGPQTYQCTTGNTNQIWTVQTPTPEPPVFDPPFGTVYDDPPNGGRRLHPFARPDLCVTVDGANAVVGSRVDIAYCFANDSPYAQYQLFDLPNPVNARAVPLHSFTDLCLDVGASPDLGTRITLQSCAFPRSFHLWNFDGQTLNLEGRNLCLDEELGSKGAAGEPYRTYRDLQLWECFPNNNQQVFFQLA</sequence>
<feature type="domain" description="Ricin B lectin" evidence="2">
    <location>
        <begin position="179"/>
        <end position="322"/>
    </location>
</feature>
<dbReference type="EMBL" id="CP144061">
    <property type="protein sequence ID" value="WWD21759.1"/>
    <property type="molecule type" value="Genomic_DNA"/>
</dbReference>
<name>A0AAJ8LS11_9TREE</name>
<evidence type="ECO:0000313" key="3">
    <source>
        <dbReference type="EMBL" id="WWD21759.1"/>
    </source>
</evidence>
<proteinExistence type="predicted"/>
<dbReference type="PROSITE" id="PS50231">
    <property type="entry name" value="RICIN_B_LECTIN"/>
    <property type="match status" value="2"/>
</dbReference>
<dbReference type="CDD" id="cd00161">
    <property type="entry name" value="beta-trefoil_Ricin-like"/>
    <property type="match status" value="1"/>
</dbReference>
<gene>
    <name evidence="3" type="ORF">CI109_106246</name>
</gene>
<feature type="chain" id="PRO_5042533781" description="Ricin B lectin domain-containing protein" evidence="1">
    <location>
        <begin position="24"/>
        <end position="324"/>
    </location>
</feature>
<dbReference type="RefSeq" id="XP_031860805.2">
    <property type="nucleotide sequence ID" value="XM_032005006.2"/>
</dbReference>
<keyword evidence="4" id="KW-1185">Reference proteome</keyword>
<dbReference type="SMART" id="SM00458">
    <property type="entry name" value="RICIN"/>
    <property type="match status" value="2"/>
</dbReference>
<dbReference type="KEGG" id="ksn:43589147"/>
<keyword evidence="1" id="KW-0732">Signal</keyword>
<evidence type="ECO:0000256" key="1">
    <source>
        <dbReference type="SAM" id="SignalP"/>
    </source>
</evidence>
<evidence type="ECO:0000313" key="4">
    <source>
        <dbReference type="Proteomes" id="UP000322225"/>
    </source>
</evidence>
<evidence type="ECO:0000259" key="2">
    <source>
        <dbReference type="SMART" id="SM00458"/>
    </source>
</evidence>
<dbReference type="AlphaFoldDB" id="A0AAJ8LS11"/>
<reference evidence="3" key="2">
    <citation type="submission" date="2024-01" db="EMBL/GenBank/DDBJ databases">
        <title>Comparative genomics of Cryptococcus and Kwoniella reveals pathogenesis evolution and contrasting modes of karyotype evolution via chromosome fusion or intercentromeric recombination.</title>
        <authorList>
            <person name="Coelho M.A."/>
            <person name="David-Palma M."/>
            <person name="Shea T."/>
            <person name="Bowers K."/>
            <person name="McGinley-Smith S."/>
            <person name="Mohammad A.W."/>
            <person name="Gnirke A."/>
            <person name="Yurkov A.M."/>
            <person name="Nowrousian M."/>
            <person name="Sun S."/>
            <person name="Cuomo C.A."/>
            <person name="Heitman J."/>
        </authorList>
    </citation>
    <scope>NUCLEOTIDE SEQUENCE</scope>
    <source>
        <strain evidence="3">CBS 12478</strain>
    </source>
</reference>
<feature type="domain" description="Ricin B lectin" evidence="2">
    <location>
        <begin position="34"/>
        <end position="155"/>
    </location>
</feature>
<dbReference type="InterPro" id="IPR035992">
    <property type="entry name" value="Ricin_B-like_lectins"/>
</dbReference>
<protein>
    <recommendedName>
        <fullName evidence="2">Ricin B lectin domain-containing protein</fullName>
    </recommendedName>
</protein>
<accession>A0AAJ8LS11</accession>
<dbReference type="Proteomes" id="UP000322225">
    <property type="component" value="Chromosome 11"/>
</dbReference>